<accession>A0ABR6EDB8</accession>
<reference evidence="3" key="1">
    <citation type="journal article" date="2020" name="Syst. Appl. Microbiol.">
        <title>Streptomyces alkaliterrae sp. nov., isolated from an alkaline soil, and emended descriptions of Streptomyces alkaliphilus, Streptomyces calidiresistens and Streptomyces durbertensis.</title>
        <authorList>
            <person name="Swiecimska M."/>
            <person name="Golinska P."/>
            <person name="Nouioui I."/>
            <person name="Wypij M."/>
            <person name="Rai M."/>
            <person name="Sangal V."/>
            <person name="Goodfellow M."/>
        </authorList>
    </citation>
    <scope>NUCLEOTIDE SEQUENCE [LARGE SCALE GENOMIC DNA]</scope>
    <source>
        <strain evidence="3">DSM 104538</strain>
    </source>
</reference>
<name>A0ABR6EDB8_9ACTN</name>
<keyword evidence="3" id="KW-1185">Reference proteome</keyword>
<dbReference type="Pfam" id="PF17940">
    <property type="entry name" value="TetR_C_31"/>
    <property type="match status" value="1"/>
</dbReference>
<dbReference type="Proteomes" id="UP000766698">
    <property type="component" value="Unassembled WGS sequence"/>
</dbReference>
<evidence type="ECO:0000259" key="1">
    <source>
        <dbReference type="Pfam" id="PF17940"/>
    </source>
</evidence>
<feature type="domain" description="Tetracyclin repressor-like C-terminal group 31" evidence="1">
    <location>
        <begin position="8"/>
        <end position="116"/>
    </location>
</feature>
<dbReference type="Gene3D" id="1.10.357.10">
    <property type="entry name" value="Tetracycline Repressor, domain 2"/>
    <property type="match status" value="1"/>
</dbReference>
<evidence type="ECO:0000313" key="3">
    <source>
        <dbReference type="Proteomes" id="UP000766698"/>
    </source>
</evidence>
<protein>
    <submittedName>
        <fullName evidence="2">TetR family transcriptional regulator C-terminal domain-containing protein</fullName>
    </submittedName>
</protein>
<comment type="caution">
    <text evidence="2">The sequence shown here is derived from an EMBL/GenBank/DDBJ whole genome shotgun (WGS) entry which is preliminary data.</text>
</comment>
<dbReference type="InterPro" id="IPR041583">
    <property type="entry name" value="TetR_C_31"/>
</dbReference>
<organism evidence="2 3">
    <name type="scientific">Streptomyces durbertensis</name>
    <dbReference type="NCBI Taxonomy" id="2448886"/>
    <lineage>
        <taxon>Bacteria</taxon>
        <taxon>Bacillati</taxon>
        <taxon>Actinomycetota</taxon>
        <taxon>Actinomycetes</taxon>
        <taxon>Kitasatosporales</taxon>
        <taxon>Streptomycetaceae</taxon>
        <taxon>Streptomyces</taxon>
    </lineage>
</organism>
<sequence>MPGPGVGVAGLADAVAKALGDYLSHHRELLVARYELVLEATRRPALRACYDKAGEVGFRRPLSALLAAAGSPDPDRHAHSLTAWCDGVLFSSTAGSHSGRRPTPEQLRAGLTELLGAMLPAGTRRAANDGG</sequence>
<gene>
    <name evidence="2" type="ORF">GL263_07020</name>
</gene>
<dbReference type="EMBL" id="WMLF01000066">
    <property type="protein sequence ID" value="MBB1243316.1"/>
    <property type="molecule type" value="Genomic_DNA"/>
</dbReference>
<dbReference type="RefSeq" id="WP_182854713.1">
    <property type="nucleotide sequence ID" value="NZ_WMLF01000066.1"/>
</dbReference>
<evidence type="ECO:0000313" key="2">
    <source>
        <dbReference type="EMBL" id="MBB1243316.1"/>
    </source>
</evidence>
<proteinExistence type="predicted"/>